<evidence type="ECO:0000256" key="1">
    <source>
        <dbReference type="SAM" id="Phobius"/>
    </source>
</evidence>
<keyword evidence="1" id="KW-0472">Membrane</keyword>
<feature type="transmembrane region" description="Helical" evidence="1">
    <location>
        <begin position="42"/>
        <end position="60"/>
    </location>
</feature>
<gene>
    <name evidence="2" type="ORF">DXX99_03960</name>
</gene>
<sequence length="209" mass="21773">MGSNRKKKSSYARYVLLVSIGSFGATVSLAAIAEFLLRKGEALWLLTGFLFLVVAVNVLFDVVGTAATAASPAPFNAMAARKVFGAREALELVKNADRVANFANDVVGDIMGTLAGALGIALVLRLAAGLAGERVSWLETLVTATIASLTVVGKAVGKRLAVTRSEEVVLLAGKLVAGVKCVLGRKTGKGRGGGWVCLRVSMRRKTSKP</sequence>
<keyword evidence="1" id="KW-0812">Transmembrane</keyword>
<evidence type="ECO:0000313" key="2">
    <source>
        <dbReference type="EMBL" id="RDV83997.1"/>
    </source>
</evidence>
<proteinExistence type="predicted"/>
<name>A0A3D8P662_9THEO</name>
<dbReference type="EMBL" id="QSLN01000003">
    <property type="protein sequence ID" value="RDV83997.1"/>
    <property type="molecule type" value="Genomic_DNA"/>
</dbReference>
<dbReference type="AlphaFoldDB" id="A0A3D8P662"/>
<feature type="transmembrane region" description="Helical" evidence="1">
    <location>
        <begin position="12"/>
        <end position="36"/>
    </location>
</feature>
<protein>
    <submittedName>
        <fullName evidence="2">Uncharacterized protein</fullName>
    </submittedName>
</protein>
<keyword evidence="1" id="KW-1133">Transmembrane helix</keyword>
<dbReference type="RefSeq" id="WP_115792217.1">
    <property type="nucleotide sequence ID" value="NZ_QSLN01000003.1"/>
</dbReference>
<organism evidence="2 3">
    <name type="scientific">Ammonifex thiophilus</name>
    <dbReference type="NCBI Taxonomy" id="444093"/>
    <lineage>
        <taxon>Bacteria</taxon>
        <taxon>Bacillati</taxon>
        <taxon>Bacillota</taxon>
        <taxon>Clostridia</taxon>
        <taxon>Thermoanaerobacterales</taxon>
        <taxon>Thermoanaerobacteraceae</taxon>
        <taxon>Ammonifex</taxon>
    </lineage>
</organism>
<comment type="caution">
    <text evidence="2">The sequence shown here is derived from an EMBL/GenBank/DDBJ whole genome shotgun (WGS) entry which is preliminary data.</text>
</comment>
<dbReference type="Proteomes" id="UP000256329">
    <property type="component" value="Unassembled WGS sequence"/>
</dbReference>
<keyword evidence="3" id="KW-1185">Reference proteome</keyword>
<evidence type="ECO:0000313" key="3">
    <source>
        <dbReference type="Proteomes" id="UP000256329"/>
    </source>
</evidence>
<dbReference type="OrthoDB" id="2111373at2"/>
<accession>A0A3D8P662</accession>
<reference evidence="2 3" key="1">
    <citation type="submission" date="2018-08" db="EMBL/GenBank/DDBJ databases">
        <title>Form III RuBisCO-mediated autotrophy in Thermodesulfobium bacteria.</title>
        <authorList>
            <person name="Toshchakov S.V."/>
            <person name="Kublanov I.V."/>
            <person name="Frolov E."/>
            <person name="Bonch-Osmolovskaya E.A."/>
            <person name="Tourova T.P."/>
            <person name="Chernych N.A."/>
            <person name="Lebedinsky A.V."/>
        </authorList>
    </citation>
    <scope>NUCLEOTIDE SEQUENCE [LARGE SCALE GENOMIC DNA]</scope>
    <source>
        <strain evidence="2 3">SR</strain>
    </source>
</reference>